<dbReference type="InterPro" id="IPR000055">
    <property type="entry name" value="Restrct_endonuc_typeI_TRD"/>
</dbReference>
<dbReference type="CDD" id="cd17246">
    <property type="entry name" value="RMtype1_S_SonII-TRD2-CR2_like"/>
    <property type="match status" value="1"/>
</dbReference>
<keyword evidence="2" id="KW-0680">Restriction system</keyword>
<proteinExistence type="inferred from homology"/>
<dbReference type="AlphaFoldDB" id="A0AAP3Z1V4"/>
<evidence type="ECO:0000256" key="3">
    <source>
        <dbReference type="ARBA" id="ARBA00023125"/>
    </source>
</evidence>
<keyword evidence="4" id="KW-0175">Coiled coil</keyword>
<dbReference type="Proteomes" id="UP001152598">
    <property type="component" value="Unassembled WGS sequence"/>
</dbReference>
<evidence type="ECO:0000313" key="6">
    <source>
        <dbReference type="EMBL" id="MDG4976799.1"/>
    </source>
</evidence>
<dbReference type="Gene3D" id="3.90.220.20">
    <property type="entry name" value="DNA methylase specificity domains"/>
    <property type="match status" value="2"/>
</dbReference>
<dbReference type="InterPro" id="IPR052021">
    <property type="entry name" value="Type-I_RS_S_subunit"/>
</dbReference>
<dbReference type="Pfam" id="PF01420">
    <property type="entry name" value="Methylase_S"/>
    <property type="match status" value="2"/>
</dbReference>
<feature type="coiled-coil region" evidence="4">
    <location>
        <begin position="380"/>
        <end position="407"/>
    </location>
</feature>
<dbReference type="PANTHER" id="PTHR30408:SF12">
    <property type="entry name" value="TYPE I RESTRICTION ENZYME MJAVIII SPECIFICITY SUBUNIT"/>
    <property type="match status" value="1"/>
</dbReference>
<keyword evidence="6" id="KW-0255">Endonuclease</keyword>
<gene>
    <name evidence="6" type="ORF">OGZ50_08655</name>
</gene>
<evidence type="ECO:0000256" key="1">
    <source>
        <dbReference type="ARBA" id="ARBA00010923"/>
    </source>
</evidence>
<feature type="domain" description="Type I restriction modification DNA specificity" evidence="5">
    <location>
        <begin position="225"/>
        <end position="398"/>
    </location>
</feature>
<protein>
    <submittedName>
        <fullName evidence="6">Restriction endonuclease subunit S</fullName>
    </submittedName>
</protein>
<dbReference type="GO" id="GO:0003677">
    <property type="term" value="F:DNA binding"/>
    <property type="evidence" value="ECO:0007669"/>
    <property type="project" value="UniProtKB-KW"/>
</dbReference>
<name>A0AAP3Z1V4_9LACT</name>
<accession>A0AAP3Z1V4</accession>
<reference evidence="6" key="2">
    <citation type="journal article" date="2023" name="Food Microbiol.">
        <title>Evaluation of the fermentation potential of lactic acid bacteria isolated from herbs, fruits and vegetables as starter cultures in nut-based milk alternatives.</title>
        <authorList>
            <person name="Huang W."/>
            <person name="Dong A."/>
            <person name="Pham H.T."/>
            <person name="Zhou C."/>
            <person name="Huo Z."/>
            <person name="Watjen A.P."/>
            <person name="Prakash S."/>
            <person name="Bang-Berthelsen C.H."/>
            <person name="Turner M.S."/>
        </authorList>
    </citation>
    <scope>NUCLEOTIDE SEQUENCE</scope>
    <source>
        <strain evidence="6">54</strain>
    </source>
</reference>
<organism evidence="6 7">
    <name type="scientific">Lactococcus lactis</name>
    <dbReference type="NCBI Taxonomy" id="1358"/>
    <lineage>
        <taxon>Bacteria</taxon>
        <taxon>Bacillati</taxon>
        <taxon>Bacillota</taxon>
        <taxon>Bacilli</taxon>
        <taxon>Lactobacillales</taxon>
        <taxon>Streptococcaceae</taxon>
        <taxon>Lactococcus</taxon>
    </lineage>
</organism>
<evidence type="ECO:0000256" key="2">
    <source>
        <dbReference type="ARBA" id="ARBA00022747"/>
    </source>
</evidence>
<keyword evidence="6" id="KW-0540">Nuclease</keyword>
<dbReference type="EMBL" id="JAOWLV010000004">
    <property type="protein sequence ID" value="MDG4976799.1"/>
    <property type="molecule type" value="Genomic_DNA"/>
</dbReference>
<keyword evidence="3" id="KW-0238">DNA-binding</keyword>
<dbReference type="SUPFAM" id="SSF116734">
    <property type="entry name" value="DNA methylase specificity domain"/>
    <property type="match status" value="2"/>
</dbReference>
<dbReference type="RefSeq" id="WP_278201170.1">
    <property type="nucleotide sequence ID" value="NZ_JAOWLT010000008.1"/>
</dbReference>
<dbReference type="GO" id="GO:0009307">
    <property type="term" value="P:DNA restriction-modification system"/>
    <property type="evidence" value="ECO:0007669"/>
    <property type="project" value="UniProtKB-KW"/>
</dbReference>
<comment type="caution">
    <text evidence="6">The sequence shown here is derived from an EMBL/GenBank/DDBJ whole genome shotgun (WGS) entry which is preliminary data.</text>
</comment>
<comment type="similarity">
    <text evidence="1">Belongs to the type-I restriction system S methylase family.</text>
</comment>
<feature type="domain" description="Type I restriction modification DNA specificity" evidence="5">
    <location>
        <begin position="21"/>
        <end position="195"/>
    </location>
</feature>
<sequence>MSENKKLIPKRRFKEFENADAWEQRELDILADFSKGSGYSKSDLVSTGEPVILYGRLYTNYETVIRDIDTFVNDISNSVLSKGGEVIVPSSGETAEDISRASVVDSTGIALGGDLNIIYPKAQIDSTFLALTISNGNQKKELSKRAQGKSVVHIRNEDLKKVLLVFPKKEEQKLIGRFFCSLDQTIAFQQRKLEKMKSMKSAYLSEMFPAEGERKPKRRFPGFTDDWEQRELGEVADVRDGTHDSPKFVDNGYPLVTSKNLTSGTLDLTDVSYLTQEDYDAINQRSRVDKGDILFAMIGTIGNPVIVENTGFAIKNVALIKEDKVPNKFLLQLLKSSVFEKYIKFENAGGTQKFLGLGTIRNFKFLSPSKEEAIQIADFFSNLDQTIAFQQQKLEKLQNIKKAYLNEMFI</sequence>
<dbReference type="Gene3D" id="1.10.287.1120">
    <property type="entry name" value="Bipartite methylase S protein"/>
    <property type="match status" value="1"/>
</dbReference>
<evidence type="ECO:0000259" key="5">
    <source>
        <dbReference type="Pfam" id="PF01420"/>
    </source>
</evidence>
<dbReference type="InterPro" id="IPR044946">
    <property type="entry name" value="Restrct_endonuc_typeI_TRD_sf"/>
</dbReference>
<dbReference type="GO" id="GO:0004519">
    <property type="term" value="F:endonuclease activity"/>
    <property type="evidence" value="ECO:0007669"/>
    <property type="project" value="UniProtKB-KW"/>
</dbReference>
<keyword evidence="6" id="KW-0378">Hydrolase</keyword>
<evidence type="ECO:0000313" key="7">
    <source>
        <dbReference type="Proteomes" id="UP001152598"/>
    </source>
</evidence>
<reference evidence="6" key="1">
    <citation type="submission" date="2022-10" db="EMBL/GenBank/DDBJ databases">
        <authorList>
            <person name="Turner M.S."/>
            <person name="Huang W."/>
        </authorList>
    </citation>
    <scope>NUCLEOTIDE SEQUENCE</scope>
    <source>
        <strain evidence="6">54</strain>
    </source>
</reference>
<dbReference type="PANTHER" id="PTHR30408">
    <property type="entry name" value="TYPE-1 RESTRICTION ENZYME ECOKI SPECIFICITY PROTEIN"/>
    <property type="match status" value="1"/>
</dbReference>
<evidence type="ECO:0000256" key="4">
    <source>
        <dbReference type="SAM" id="Coils"/>
    </source>
</evidence>